<dbReference type="Gene3D" id="1.10.10.10">
    <property type="entry name" value="Winged helix-like DNA-binding domain superfamily/Winged helix DNA-binding domain"/>
    <property type="match status" value="1"/>
</dbReference>
<dbReference type="InterPro" id="IPR020476">
    <property type="entry name" value="Nudix_hydrolase"/>
</dbReference>
<dbReference type="PROSITE" id="PS51462">
    <property type="entry name" value="NUDIX"/>
    <property type="match status" value="1"/>
</dbReference>
<evidence type="ECO:0000256" key="3">
    <source>
        <dbReference type="ARBA" id="ARBA00022801"/>
    </source>
</evidence>
<comment type="caution">
    <text evidence="11">The sequence shown here is derived from an EMBL/GenBank/DDBJ whole genome shotgun (WGS) entry which is preliminary data.</text>
</comment>
<keyword evidence="4" id="KW-0805">Transcription regulation</keyword>
<dbReference type="SUPFAM" id="SSF46785">
    <property type="entry name" value="Winged helix' DNA-binding domain"/>
    <property type="match status" value="1"/>
</dbReference>
<dbReference type="Pfam" id="PF00392">
    <property type="entry name" value="GntR"/>
    <property type="match status" value="1"/>
</dbReference>
<gene>
    <name evidence="11" type="ORF">GCM10012287_16650</name>
</gene>
<dbReference type="EMBL" id="BMMP01000004">
    <property type="protein sequence ID" value="GGO46410.1"/>
    <property type="molecule type" value="Genomic_DNA"/>
</dbReference>
<dbReference type="PANTHER" id="PTHR11839:SF18">
    <property type="entry name" value="NUDIX HYDROLASE DOMAIN-CONTAINING PROTEIN"/>
    <property type="match status" value="1"/>
</dbReference>
<evidence type="ECO:0000313" key="12">
    <source>
        <dbReference type="Proteomes" id="UP000631535"/>
    </source>
</evidence>
<dbReference type="SUPFAM" id="SSF55811">
    <property type="entry name" value="Nudix"/>
    <property type="match status" value="1"/>
</dbReference>
<dbReference type="InterPro" id="IPR000524">
    <property type="entry name" value="Tscrpt_reg_HTH_GntR"/>
</dbReference>
<evidence type="ECO:0000259" key="10">
    <source>
        <dbReference type="PROSITE" id="PS51462"/>
    </source>
</evidence>
<proteinExistence type="inferred from homology"/>
<protein>
    <recommendedName>
        <fullName evidence="13">ADP-ribose pyrophosphatase</fullName>
    </recommendedName>
</protein>
<feature type="domain" description="Nudix hydrolase" evidence="10">
    <location>
        <begin position="142"/>
        <end position="270"/>
    </location>
</feature>
<reference evidence="12" key="1">
    <citation type="journal article" date="2019" name="Int. J. Syst. Evol. Microbiol.">
        <title>The Global Catalogue of Microorganisms (GCM) 10K type strain sequencing project: providing services to taxonomists for standard genome sequencing and annotation.</title>
        <authorList>
            <consortium name="The Broad Institute Genomics Platform"/>
            <consortium name="The Broad Institute Genome Sequencing Center for Infectious Disease"/>
            <person name="Wu L."/>
            <person name="Ma J."/>
        </authorList>
    </citation>
    <scope>NUCLEOTIDE SEQUENCE [LARGE SCALE GENOMIC DNA]</scope>
    <source>
        <strain evidence="12">CGMCC 4.7178</strain>
    </source>
</reference>
<evidence type="ECO:0008006" key="13">
    <source>
        <dbReference type="Google" id="ProtNLM"/>
    </source>
</evidence>
<dbReference type="Proteomes" id="UP000631535">
    <property type="component" value="Unassembled WGS sequence"/>
</dbReference>
<dbReference type="Gene3D" id="3.90.79.10">
    <property type="entry name" value="Nucleoside Triphosphate Pyrophosphohydrolase"/>
    <property type="match status" value="1"/>
</dbReference>
<comment type="cofactor">
    <cofactor evidence="1">
        <name>Mg(2+)</name>
        <dbReference type="ChEBI" id="CHEBI:18420"/>
    </cofactor>
</comment>
<dbReference type="PANTHER" id="PTHR11839">
    <property type="entry name" value="UDP/ADP-SUGAR PYROPHOSPHATASE"/>
    <property type="match status" value="1"/>
</dbReference>
<evidence type="ECO:0000256" key="6">
    <source>
        <dbReference type="ARBA" id="ARBA00023163"/>
    </source>
</evidence>
<evidence type="ECO:0000256" key="5">
    <source>
        <dbReference type="ARBA" id="ARBA00023125"/>
    </source>
</evidence>
<dbReference type="SMART" id="SM00345">
    <property type="entry name" value="HTH_GNTR"/>
    <property type="match status" value="1"/>
</dbReference>
<evidence type="ECO:0000313" key="11">
    <source>
        <dbReference type="EMBL" id="GGO46410.1"/>
    </source>
</evidence>
<organism evidence="11 12">
    <name type="scientific">Streptomyces daqingensis</name>
    <dbReference type="NCBI Taxonomy" id="1472640"/>
    <lineage>
        <taxon>Bacteria</taxon>
        <taxon>Bacillati</taxon>
        <taxon>Actinomycetota</taxon>
        <taxon>Actinomycetes</taxon>
        <taxon>Kitasatosporales</taxon>
        <taxon>Streptomycetaceae</taxon>
        <taxon>Streptomyces</taxon>
    </lineage>
</organism>
<dbReference type="CDD" id="cd03424">
    <property type="entry name" value="NUDIX_ADPRase_Nudt5_UGPPase_Nudt14"/>
    <property type="match status" value="1"/>
</dbReference>
<comment type="similarity">
    <text evidence="2 7">Belongs to the Nudix hydrolase family.</text>
</comment>
<dbReference type="InterPro" id="IPR015797">
    <property type="entry name" value="NUDIX_hydrolase-like_dom_sf"/>
</dbReference>
<evidence type="ECO:0000256" key="4">
    <source>
        <dbReference type="ARBA" id="ARBA00023015"/>
    </source>
</evidence>
<keyword evidence="12" id="KW-1185">Reference proteome</keyword>
<feature type="domain" description="HTH gntR-type" evidence="9">
    <location>
        <begin position="27"/>
        <end position="95"/>
    </location>
</feature>
<dbReference type="PROSITE" id="PS50949">
    <property type="entry name" value="HTH_GNTR"/>
    <property type="match status" value="1"/>
</dbReference>
<dbReference type="CDD" id="cd07377">
    <property type="entry name" value="WHTH_GntR"/>
    <property type="match status" value="1"/>
</dbReference>
<dbReference type="PRINTS" id="PR00502">
    <property type="entry name" value="NUDIXFAMILY"/>
</dbReference>
<keyword evidence="3 7" id="KW-0378">Hydrolase</keyword>
<evidence type="ECO:0000256" key="2">
    <source>
        <dbReference type="ARBA" id="ARBA00005582"/>
    </source>
</evidence>
<dbReference type="InterPro" id="IPR036388">
    <property type="entry name" value="WH-like_DNA-bd_sf"/>
</dbReference>
<evidence type="ECO:0000256" key="7">
    <source>
        <dbReference type="RuleBase" id="RU003476"/>
    </source>
</evidence>
<name>A0ABQ2M3U6_9ACTN</name>
<keyword evidence="5" id="KW-0238">DNA-binding</keyword>
<dbReference type="PROSITE" id="PS00893">
    <property type="entry name" value="NUDIX_BOX"/>
    <property type="match status" value="1"/>
</dbReference>
<dbReference type="Pfam" id="PF00293">
    <property type="entry name" value="NUDIX"/>
    <property type="match status" value="1"/>
</dbReference>
<sequence>MPLSDLTQRGYAGTHQTTRVESAPRMGPKSTEAYNEIRSWIESGELGPGSKLPSERKLEERLPVRRTALRQVLARLVSEGLLVVHGRSSYRVAGGVSTQAPEGLAPWKIHGRRTIYENKWVDLDLVDVEPPGVDRFEHHLVRLHHVAIAAVVDDRDRVLMLWRYRFVTQSWGWELPGGIVDDGEDARAAALREVEEETGWRPDALEHVVTYQPMVGMVDSPHEVFVGRGATRVGEPTDQEEAGHVEWVPLSDIRGLMAKGDLLGSGTLVALLHLLANRGIGGVTAAG</sequence>
<dbReference type="PRINTS" id="PR00035">
    <property type="entry name" value="HTHGNTR"/>
</dbReference>
<feature type="region of interest" description="Disordered" evidence="8">
    <location>
        <begin position="1"/>
        <end position="31"/>
    </location>
</feature>
<dbReference type="InterPro" id="IPR000086">
    <property type="entry name" value="NUDIX_hydrolase_dom"/>
</dbReference>
<accession>A0ABQ2M3U6</accession>
<keyword evidence="6" id="KW-0804">Transcription</keyword>
<evidence type="ECO:0000259" key="9">
    <source>
        <dbReference type="PROSITE" id="PS50949"/>
    </source>
</evidence>
<dbReference type="InterPro" id="IPR036390">
    <property type="entry name" value="WH_DNA-bd_sf"/>
</dbReference>
<dbReference type="InterPro" id="IPR020084">
    <property type="entry name" value="NUDIX_hydrolase_CS"/>
</dbReference>
<evidence type="ECO:0000256" key="1">
    <source>
        <dbReference type="ARBA" id="ARBA00001946"/>
    </source>
</evidence>
<evidence type="ECO:0000256" key="8">
    <source>
        <dbReference type="SAM" id="MobiDB-lite"/>
    </source>
</evidence>